<feature type="region of interest" description="Disordered" evidence="1">
    <location>
        <begin position="145"/>
        <end position="164"/>
    </location>
</feature>
<organism evidence="2 3">
    <name type="scientific">Streptomyces graminofaciens</name>
    <dbReference type="NCBI Taxonomy" id="68212"/>
    <lineage>
        <taxon>Bacteria</taxon>
        <taxon>Bacillati</taxon>
        <taxon>Actinomycetota</taxon>
        <taxon>Actinomycetes</taxon>
        <taxon>Kitasatosporales</taxon>
        <taxon>Streptomycetaceae</taxon>
        <taxon>Streptomyces</taxon>
    </lineage>
</organism>
<accession>A0ABM7F4F4</accession>
<dbReference type="EMBL" id="AP018448">
    <property type="protein sequence ID" value="BBC30752.1"/>
    <property type="molecule type" value="Genomic_DNA"/>
</dbReference>
<evidence type="ECO:0000313" key="2">
    <source>
        <dbReference type="EMBL" id="BBC30752.1"/>
    </source>
</evidence>
<reference evidence="2 3" key="1">
    <citation type="journal article" date="2010" name="ChemBioChem">
        <title>Cloning and characterization of the biosynthetic gene cluster of 16-membered macrolide antibiotic FD-891: involvement of a dual functional cytochrome P450 monooxygenase catalyzing epoxidation and hydroxylation.</title>
        <authorList>
            <person name="Kudo F."/>
            <person name="Motegi A."/>
            <person name="Mizoue K."/>
            <person name="Eguchi T."/>
        </authorList>
    </citation>
    <scope>NUCLEOTIDE SEQUENCE [LARGE SCALE GENOMIC DNA]</scope>
    <source>
        <strain evidence="2 3">A-8890</strain>
    </source>
</reference>
<keyword evidence="3" id="KW-1185">Reference proteome</keyword>
<dbReference type="RefSeq" id="WP_286249432.1">
    <property type="nucleotide sequence ID" value="NZ_AP018448.1"/>
</dbReference>
<name>A0ABM7F4F4_9ACTN</name>
<feature type="compositionally biased region" description="Pro residues" evidence="1">
    <location>
        <begin position="199"/>
        <end position="218"/>
    </location>
</feature>
<feature type="compositionally biased region" description="Basic residues" evidence="1">
    <location>
        <begin position="220"/>
        <end position="235"/>
    </location>
</feature>
<proteinExistence type="predicted"/>
<evidence type="ECO:0000313" key="3">
    <source>
        <dbReference type="Proteomes" id="UP001321542"/>
    </source>
</evidence>
<gene>
    <name evidence="2" type="ORF">SGFS_020460</name>
</gene>
<sequence length="235" mass="25618">MPPSRWLALRRRPQPEAPHTDEHEAHSPSGPQGFWLTDPAFRAQLHWATLTMLDLVEGVLDDDFTLTEAIDGARYHAADLLNIPAEYGILVEAEAATQIVKAADLPVGSPFGISLAQGLARIESLPIDDQQNLVRAAARRYAINAPSHSPARTPPGPAAPQSSLRAVPADRLRHFNRRGVLPASHTGEFPSCTPALPASFPPQPSPSPPWSAPCPWLRPPQHRRPSRRRPPPLSP</sequence>
<feature type="region of interest" description="Disordered" evidence="1">
    <location>
        <begin position="181"/>
        <end position="235"/>
    </location>
</feature>
<protein>
    <submittedName>
        <fullName evidence="2">Uncharacterized protein</fullName>
    </submittedName>
</protein>
<evidence type="ECO:0000256" key="1">
    <source>
        <dbReference type="SAM" id="MobiDB-lite"/>
    </source>
</evidence>
<dbReference type="Proteomes" id="UP001321542">
    <property type="component" value="Chromosome"/>
</dbReference>
<feature type="region of interest" description="Disordered" evidence="1">
    <location>
        <begin position="1"/>
        <end position="33"/>
    </location>
</feature>
<reference evidence="2 3" key="2">
    <citation type="journal article" date="2023" name="ChemBioChem">
        <title>Acyltransferase Domain Exchange between Two Independent Type I Polyketide Synthases in the Same Producer Strain of Macrolide Antibiotics.</title>
        <authorList>
            <person name="Kudo F."/>
            <person name="Kishikawa K."/>
            <person name="Tsuboi K."/>
            <person name="Kido T."/>
            <person name="Usui T."/>
            <person name="Hashimoto J."/>
            <person name="Shin-Ya K."/>
            <person name="Miyanaga A."/>
            <person name="Eguchi T."/>
        </authorList>
    </citation>
    <scope>NUCLEOTIDE SEQUENCE [LARGE SCALE GENOMIC DNA]</scope>
    <source>
        <strain evidence="2 3">A-8890</strain>
    </source>
</reference>